<dbReference type="RefSeq" id="WP_310408756.1">
    <property type="nucleotide sequence ID" value="NZ_JAVDYC010000001.1"/>
</dbReference>
<feature type="DNA-binding region" description="OmpR/PhoB-type" evidence="5">
    <location>
        <begin position="1"/>
        <end position="95"/>
    </location>
</feature>
<dbReference type="GO" id="GO:0003677">
    <property type="term" value="F:DNA binding"/>
    <property type="evidence" value="ECO:0007669"/>
    <property type="project" value="UniProtKB-UniRule"/>
</dbReference>
<dbReference type="EMBL" id="JAVDYC010000001">
    <property type="protein sequence ID" value="MDR7320306.1"/>
    <property type="molecule type" value="Genomic_DNA"/>
</dbReference>
<dbReference type="Gene3D" id="1.25.40.10">
    <property type="entry name" value="Tetratricopeptide repeat domain"/>
    <property type="match status" value="1"/>
</dbReference>
<dbReference type="SMART" id="SM01043">
    <property type="entry name" value="BTAD"/>
    <property type="match status" value="1"/>
</dbReference>
<dbReference type="InterPro" id="IPR016032">
    <property type="entry name" value="Sig_transdc_resp-reg_C-effctor"/>
</dbReference>
<dbReference type="PROSITE" id="PS51755">
    <property type="entry name" value="OMPR_PHOB"/>
    <property type="match status" value="1"/>
</dbReference>
<dbReference type="Gene3D" id="3.40.50.300">
    <property type="entry name" value="P-loop containing nucleotide triphosphate hydrolases"/>
    <property type="match status" value="1"/>
</dbReference>
<gene>
    <name evidence="7" type="ORF">J2S44_000556</name>
</gene>
<name>A0AAE4CP68_9ACTN</name>
<dbReference type="SMART" id="SM00862">
    <property type="entry name" value="Trans_reg_C"/>
    <property type="match status" value="1"/>
</dbReference>
<keyword evidence="3 5" id="KW-0238">DNA-binding</keyword>
<sequence>MTAAIRISALGPLRVWRDGVPQSVGSPQQQALLAALLIRDGRAASLDDLVAAVWGEELPDTATATARTYVYRLRRLFDGTVVSIQSLGRGYALDVAAASVDVTAFHAGVAAAHERMRAGDAPGAAELLTGALALWEGEALAGVPGRAAEAARVRLEDTRVAAEELLFTARLETSGASAEELTRLTELVEAYPLREGFRALLMLALYRRGRQAEALELYRRGQALLRDELALDPGPALRDMQRRILRGDPDLLTAGAGAGPTYLPADLPDFTGRVAELAVLTGALVPGATVGITALPGFGRTSTAVHAAHLLAAEFPDGRLYADLAAPDALAETLLTWSRLFGVTGGELPATVTGRATLLRTAAGDRRPLIVLDDVEDPADVTVLRSALPRAAVLLTSRRRHHRLPATTWLTLGGLAADEAMRLFERVAGAGRAASDPGWVRRAIAAIDGAPLSVRLTAERVARRPHRTVRSLVEELTSELHDPYAPLHDDCIIAEAPMVRAYRLLRPQVARTLRFLTATAACAATVPEAAAMLGTTENNALTALDSLVDLHLVVDGADGRYRIVDPMVQSVARRMLHETDGRAEIEAAVRRAFNPPPLEIIPAPIRV</sequence>
<dbReference type="Proteomes" id="UP001183629">
    <property type="component" value="Unassembled WGS sequence"/>
</dbReference>
<dbReference type="AlphaFoldDB" id="A0AAE4CP68"/>
<keyword evidence="8" id="KW-1185">Reference proteome</keyword>
<evidence type="ECO:0000256" key="4">
    <source>
        <dbReference type="ARBA" id="ARBA00023163"/>
    </source>
</evidence>
<keyword evidence="2" id="KW-0805">Transcription regulation</keyword>
<dbReference type="PANTHER" id="PTHR35807">
    <property type="entry name" value="TRANSCRIPTIONAL REGULATOR REDD-RELATED"/>
    <property type="match status" value="1"/>
</dbReference>
<dbReference type="InterPro" id="IPR011990">
    <property type="entry name" value="TPR-like_helical_dom_sf"/>
</dbReference>
<evidence type="ECO:0000313" key="8">
    <source>
        <dbReference type="Proteomes" id="UP001183629"/>
    </source>
</evidence>
<dbReference type="PANTHER" id="PTHR35807:SF1">
    <property type="entry name" value="TRANSCRIPTIONAL REGULATOR REDD"/>
    <property type="match status" value="1"/>
</dbReference>
<dbReference type="GO" id="GO:0000160">
    <property type="term" value="P:phosphorelay signal transduction system"/>
    <property type="evidence" value="ECO:0007669"/>
    <property type="project" value="InterPro"/>
</dbReference>
<accession>A0AAE4CP68</accession>
<organism evidence="7 8">
    <name type="scientific">Catenuloplanes niger</name>
    <dbReference type="NCBI Taxonomy" id="587534"/>
    <lineage>
        <taxon>Bacteria</taxon>
        <taxon>Bacillati</taxon>
        <taxon>Actinomycetota</taxon>
        <taxon>Actinomycetes</taxon>
        <taxon>Micromonosporales</taxon>
        <taxon>Micromonosporaceae</taxon>
        <taxon>Catenuloplanes</taxon>
    </lineage>
</organism>
<comment type="similarity">
    <text evidence="1">Belongs to the AfsR/DnrI/RedD regulatory family.</text>
</comment>
<reference evidence="7 8" key="1">
    <citation type="submission" date="2023-07" db="EMBL/GenBank/DDBJ databases">
        <title>Sequencing the genomes of 1000 actinobacteria strains.</title>
        <authorList>
            <person name="Klenk H.-P."/>
        </authorList>
    </citation>
    <scope>NUCLEOTIDE SEQUENCE [LARGE SCALE GENOMIC DNA]</scope>
    <source>
        <strain evidence="7 8">DSM 44711</strain>
    </source>
</reference>
<protein>
    <submittedName>
        <fullName evidence="7">DNA-binding SARP family transcriptional activator</fullName>
    </submittedName>
</protein>
<dbReference type="InterPro" id="IPR036388">
    <property type="entry name" value="WH-like_DNA-bd_sf"/>
</dbReference>
<dbReference type="GO" id="GO:0006355">
    <property type="term" value="P:regulation of DNA-templated transcription"/>
    <property type="evidence" value="ECO:0007669"/>
    <property type="project" value="InterPro"/>
</dbReference>
<dbReference type="InterPro" id="IPR027417">
    <property type="entry name" value="P-loop_NTPase"/>
</dbReference>
<dbReference type="SUPFAM" id="SSF46894">
    <property type="entry name" value="C-terminal effector domain of the bipartite response regulators"/>
    <property type="match status" value="1"/>
</dbReference>
<comment type="caution">
    <text evidence="7">The sequence shown here is derived from an EMBL/GenBank/DDBJ whole genome shotgun (WGS) entry which is preliminary data.</text>
</comment>
<dbReference type="InterPro" id="IPR051677">
    <property type="entry name" value="AfsR-DnrI-RedD_regulator"/>
</dbReference>
<dbReference type="PRINTS" id="PR00364">
    <property type="entry name" value="DISEASERSIST"/>
</dbReference>
<feature type="domain" description="OmpR/PhoB-type" evidence="6">
    <location>
        <begin position="1"/>
        <end position="95"/>
    </location>
</feature>
<evidence type="ECO:0000256" key="1">
    <source>
        <dbReference type="ARBA" id="ARBA00005820"/>
    </source>
</evidence>
<keyword evidence="4" id="KW-0804">Transcription</keyword>
<dbReference type="SUPFAM" id="SSF48452">
    <property type="entry name" value="TPR-like"/>
    <property type="match status" value="1"/>
</dbReference>
<evidence type="ECO:0000256" key="5">
    <source>
        <dbReference type="PROSITE-ProRule" id="PRU01091"/>
    </source>
</evidence>
<dbReference type="Gene3D" id="1.10.10.10">
    <property type="entry name" value="Winged helix-like DNA-binding domain superfamily/Winged helix DNA-binding domain"/>
    <property type="match status" value="1"/>
</dbReference>
<evidence type="ECO:0000259" key="6">
    <source>
        <dbReference type="PROSITE" id="PS51755"/>
    </source>
</evidence>
<dbReference type="Pfam" id="PF03704">
    <property type="entry name" value="BTAD"/>
    <property type="match status" value="1"/>
</dbReference>
<dbReference type="SUPFAM" id="SSF52540">
    <property type="entry name" value="P-loop containing nucleoside triphosphate hydrolases"/>
    <property type="match status" value="1"/>
</dbReference>
<evidence type="ECO:0000256" key="2">
    <source>
        <dbReference type="ARBA" id="ARBA00023015"/>
    </source>
</evidence>
<dbReference type="CDD" id="cd15831">
    <property type="entry name" value="BTAD"/>
    <property type="match status" value="1"/>
</dbReference>
<dbReference type="InterPro" id="IPR001867">
    <property type="entry name" value="OmpR/PhoB-type_DNA-bd"/>
</dbReference>
<dbReference type="InterPro" id="IPR005158">
    <property type="entry name" value="BTAD"/>
</dbReference>
<proteinExistence type="inferred from homology"/>
<evidence type="ECO:0000256" key="3">
    <source>
        <dbReference type="ARBA" id="ARBA00023125"/>
    </source>
</evidence>
<dbReference type="Pfam" id="PF00486">
    <property type="entry name" value="Trans_reg_C"/>
    <property type="match status" value="1"/>
</dbReference>
<evidence type="ECO:0000313" key="7">
    <source>
        <dbReference type="EMBL" id="MDR7320306.1"/>
    </source>
</evidence>